<sequence>MPEYRRPDLTDMPIYFTVALADRGSDALLRNIGLLRQAVRQTRAERPFDILAWVVLPDHMHCIWSLPEGDRDYPTRWRLIKSRVSRALPCGPRRASDMARHERGFWQRRYWEHHLRDAPDLSAHLRQCWLDPVRHGLVSRPEDWPWSSQARAHRRAGAARAEAG</sequence>
<dbReference type="PANTHER" id="PTHR36966:SF1">
    <property type="entry name" value="REP-ASSOCIATED TYROSINE TRANSPOSASE"/>
    <property type="match status" value="1"/>
</dbReference>
<keyword evidence="3" id="KW-1185">Reference proteome</keyword>
<dbReference type="RefSeq" id="WP_164613971.1">
    <property type="nucleotide sequence ID" value="NZ_JAAIKE010000006.1"/>
</dbReference>
<dbReference type="GO" id="GO:0043565">
    <property type="term" value="F:sequence-specific DNA binding"/>
    <property type="evidence" value="ECO:0007669"/>
    <property type="project" value="TreeGrafter"/>
</dbReference>
<dbReference type="GO" id="GO:0004803">
    <property type="term" value="F:transposase activity"/>
    <property type="evidence" value="ECO:0007669"/>
    <property type="project" value="InterPro"/>
</dbReference>
<dbReference type="GO" id="GO:0006313">
    <property type="term" value="P:DNA transposition"/>
    <property type="evidence" value="ECO:0007669"/>
    <property type="project" value="InterPro"/>
</dbReference>
<dbReference type="AlphaFoldDB" id="A0A6B3RNZ1"/>
<dbReference type="SUPFAM" id="SSF143422">
    <property type="entry name" value="Transposase IS200-like"/>
    <property type="match status" value="1"/>
</dbReference>
<proteinExistence type="predicted"/>
<evidence type="ECO:0000313" key="3">
    <source>
        <dbReference type="Proteomes" id="UP000481421"/>
    </source>
</evidence>
<dbReference type="EMBL" id="JAAIKE010000006">
    <property type="protein sequence ID" value="NEX47844.1"/>
    <property type="molecule type" value="Genomic_DNA"/>
</dbReference>
<dbReference type="InterPro" id="IPR002686">
    <property type="entry name" value="Transposase_17"/>
</dbReference>
<reference evidence="2 3" key="1">
    <citation type="submission" date="2020-02" db="EMBL/GenBank/DDBJ databases">
        <title>Rhodobacter algicola sp. nov., isolated from microalga culture.</title>
        <authorList>
            <person name="Park C.-Y."/>
        </authorList>
    </citation>
    <scope>NUCLEOTIDE SEQUENCE [LARGE SCALE GENOMIC DNA]</scope>
    <source>
        <strain evidence="2 3">ETT8</strain>
    </source>
</reference>
<name>A0A6B3RNZ1_9RHOB</name>
<dbReference type="InterPro" id="IPR036515">
    <property type="entry name" value="Transposase_17_sf"/>
</dbReference>
<dbReference type="NCBIfam" id="NF047646">
    <property type="entry name" value="REP_Tyr_transpos"/>
    <property type="match status" value="1"/>
</dbReference>
<organism evidence="2 3">
    <name type="scientific">Pseudotabrizicola algicola</name>
    <dbReference type="NCBI Taxonomy" id="2709381"/>
    <lineage>
        <taxon>Bacteria</taxon>
        <taxon>Pseudomonadati</taxon>
        <taxon>Pseudomonadota</taxon>
        <taxon>Alphaproteobacteria</taxon>
        <taxon>Rhodobacterales</taxon>
        <taxon>Paracoccaceae</taxon>
        <taxon>Pseudotabrizicola</taxon>
    </lineage>
</organism>
<dbReference type="SMART" id="SM01321">
    <property type="entry name" value="Y1_Tnp"/>
    <property type="match status" value="1"/>
</dbReference>
<accession>A0A6B3RNZ1</accession>
<protein>
    <submittedName>
        <fullName evidence="2">Transposase</fullName>
    </submittedName>
</protein>
<dbReference type="InterPro" id="IPR052715">
    <property type="entry name" value="RAYT_transposase"/>
</dbReference>
<dbReference type="Proteomes" id="UP000481421">
    <property type="component" value="Unassembled WGS sequence"/>
</dbReference>
<gene>
    <name evidence="2" type="ORF">G3572_16665</name>
</gene>
<evidence type="ECO:0000259" key="1">
    <source>
        <dbReference type="SMART" id="SM01321"/>
    </source>
</evidence>
<feature type="domain" description="Transposase IS200-like" evidence="1">
    <location>
        <begin position="9"/>
        <end position="127"/>
    </location>
</feature>
<dbReference type="Gene3D" id="3.30.70.1290">
    <property type="entry name" value="Transposase IS200-like"/>
    <property type="match status" value="1"/>
</dbReference>
<comment type="caution">
    <text evidence="2">The sequence shown here is derived from an EMBL/GenBank/DDBJ whole genome shotgun (WGS) entry which is preliminary data.</text>
</comment>
<dbReference type="PANTHER" id="PTHR36966">
    <property type="entry name" value="REP-ASSOCIATED TYROSINE TRANSPOSASE"/>
    <property type="match status" value="1"/>
</dbReference>
<evidence type="ECO:0000313" key="2">
    <source>
        <dbReference type="EMBL" id="NEX47844.1"/>
    </source>
</evidence>